<feature type="compositionally biased region" description="Basic and acidic residues" evidence="1">
    <location>
        <begin position="59"/>
        <end position="68"/>
    </location>
</feature>
<evidence type="ECO:0000313" key="3">
    <source>
        <dbReference type="Proteomes" id="UP000256541"/>
    </source>
</evidence>
<evidence type="ECO:0000256" key="1">
    <source>
        <dbReference type="SAM" id="MobiDB-lite"/>
    </source>
</evidence>
<accession>A0A3E0W371</accession>
<dbReference type="EMBL" id="NBXB01000011">
    <property type="protein sequence ID" value="RFA16430.1"/>
    <property type="molecule type" value="Genomic_DNA"/>
</dbReference>
<evidence type="ECO:0000313" key="2">
    <source>
        <dbReference type="EMBL" id="RFA16430.1"/>
    </source>
</evidence>
<name>A0A3E0W371_9MICO</name>
<dbReference type="Proteomes" id="UP000256541">
    <property type="component" value="Unassembled WGS sequence"/>
</dbReference>
<dbReference type="RefSeq" id="WP_116410292.1">
    <property type="nucleotide sequence ID" value="NZ_NBXB01000011.1"/>
</dbReference>
<proteinExistence type="predicted"/>
<protein>
    <submittedName>
        <fullName evidence="2">Uncharacterized protein</fullName>
    </submittedName>
</protein>
<feature type="compositionally biased region" description="Low complexity" evidence="1">
    <location>
        <begin position="41"/>
        <end position="58"/>
    </location>
</feature>
<sequence length="68" mass="6818">MSSFLLVIVIAAGAFAWAAASLAIAFAFGRAVRRAERELAGSRGARRPPAAGAGAGCRADGRGSPHPP</sequence>
<comment type="caution">
    <text evidence="2">The sequence shown here is derived from an EMBL/GenBank/DDBJ whole genome shotgun (WGS) entry which is preliminary data.</text>
</comment>
<gene>
    <name evidence="2" type="ORF">B7R22_02790</name>
</gene>
<feature type="region of interest" description="Disordered" evidence="1">
    <location>
        <begin position="38"/>
        <end position="68"/>
    </location>
</feature>
<dbReference type="AlphaFoldDB" id="A0A3E0W371"/>
<organism evidence="2 3">
    <name type="scientific">Subtercola boreus</name>
    <dbReference type="NCBI Taxonomy" id="120213"/>
    <lineage>
        <taxon>Bacteria</taxon>
        <taxon>Bacillati</taxon>
        <taxon>Actinomycetota</taxon>
        <taxon>Actinomycetes</taxon>
        <taxon>Micrococcales</taxon>
        <taxon>Microbacteriaceae</taxon>
        <taxon>Subtercola</taxon>
    </lineage>
</organism>
<reference evidence="2 3" key="1">
    <citation type="submission" date="2017-04" db="EMBL/GenBank/DDBJ databases">
        <title>Comparative genome analysis of Subtercola boreus.</title>
        <authorList>
            <person name="Cho Y.-J."/>
            <person name="Cho A."/>
            <person name="Kim O.-S."/>
            <person name="Lee J.-I."/>
        </authorList>
    </citation>
    <scope>NUCLEOTIDE SEQUENCE [LARGE SCALE GENOMIC DNA]</scope>
    <source>
        <strain evidence="2 3">P27479</strain>
    </source>
</reference>